<dbReference type="InterPro" id="IPR044068">
    <property type="entry name" value="CB"/>
</dbReference>
<dbReference type="InterPro" id="IPR002104">
    <property type="entry name" value="Integrase_catalytic"/>
</dbReference>
<dbReference type="InterPro" id="IPR004107">
    <property type="entry name" value="Integrase_SAM-like_N"/>
</dbReference>
<evidence type="ECO:0000313" key="10">
    <source>
        <dbReference type="Proteomes" id="UP000437575"/>
    </source>
</evidence>
<dbReference type="InterPro" id="IPR010998">
    <property type="entry name" value="Integrase_recombinase_N"/>
</dbReference>
<dbReference type="Gene3D" id="1.10.443.10">
    <property type="entry name" value="Intergrase catalytic core"/>
    <property type="match status" value="1"/>
</dbReference>
<dbReference type="GO" id="GO:0015074">
    <property type="term" value="P:DNA integration"/>
    <property type="evidence" value="ECO:0007669"/>
    <property type="project" value="UniProtKB-KW"/>
</dbReference>
<comment type="caution">
    <text evidence="8">The sequence shown here is derived from an EMBL/GenBank/DDBJ whole genome shotgun (WGS) entry which is preliminary data.</text>
</comment>
<evidence type="ECO:0000256" key="2">
    <source>
        <dbReference type="ARBA" id="ARBA00022908"/>
    </source>
</evidence>
<evidence type="ECO:0000313" key="8">
    <source>
        <dbReference type="EMBL" id="MSE05539.1"/>
    </source>
</evidence>
<dbReference type="InterPro" id="IPR050090">
    <property type="entry name" value="Tyrosine_recombinase_XerCD"/>
</dbReference>
<dbReference type="Proteomes" id="UP000437575">
    <property type="component" value="Unassembled WGS sequence"/>
</dbReference>
<dbReference type="Pfam" id="PF14659">
    <property type="entry name" value="Phage_int_SAM_3"/>
    <property type="match status" value="1"/>
</dbReference>
<sequence>MIIMAQIIKYTKKGESLYRFKLYLGIDPVTGKRVETSRRGFKRKKDAERVIRQLQLDFANGNYGKAKDTNIKTFDDLFNLWFESYKNTVKSNTAETKKIRYERVVKPLIGNANIKKITPALAQQIVNKLAAKYKSYRQYLVVLNSPLNYAVKLSMLDVNVFKLVIFPKATDKKKYKHIESDNNFYSKDELITFLENVKGYNFKYYTFFRLLAYSGMRSGECLALQWKDIDFNDQTITITKTTAYNPGKKETTINTPKTKKSKRVISIDDVTLSVLKKWRLQQQKKLLKFGFNTNNSQQFLFTNPETNKYYPSHVATSWLGTVYRNFPDMKKITAHGFRHTHASLLFESGANIKEVQERLGHSTSKMTLDIYTHVTQNRKQETSLKFANFMQN</sequence>
<evidence type="ECO:0000259" key="7">
    <source>
        <dbReference type="PROSITE" id="PS51900"/>
    </source>
</evidence>
<dbReference type="GO" id="GO:0006310">
    <property type="term" value="P:DNA recombination"/>
    <property type="evidence" value="ECO:0007669"/>
    <property type="project" value="UniProtKB-KW"/>
</dbReference>
<dbReference type="EMBL" id="WKKX01000086">
    <property type="protein sequence ID" value="MSE07780.1"/>
    <property type="molecule type" value="Genomic_DNA"/>
</dbReference>
<gene>
    <name evidence="9" type="ORF">GKC33_03350</name>
    <name evidence="8" type="ORF">GKC34_06845</name>
</gene>
<dbReference type="PROSITE" id="PS51900">
    <property type="entry name" value="CB"/>
    <property type="match status" value="1"/>
</dbReference>
<dbReference type="Gene3D" id="1.10.150.130">
    <property type="match status" value="1"/>
</dbReference>
<dbReference type="Pfam" id="PF00589">
    <property type="entry name" value="Phage_integrase"/>
    <property type="match status" value="1"/>
</dbReference>
<feature type="domain" description="Core-binding (CB)" evidence="7">
    <location>
        <begin position="72"/>
        <end position="151"/>
    </location>
</feature>
<comment type="similarity">
    <text evidence="1">Belongs to the 'phage' integrase family.</text>
</comment>
<dbReference type="InterPro" id="IPR013762">
    <property type="entry name" value="Integrase-like_cat_sf"/>
</dbReference>
<dbReference type="CDD" id="cd01189">
    <property type="entry name" value="INT_ICEBs1_C_like"/>
    <property type="match status" value="1"/>
</dbReference>
<dbReference type="EMBL" id="WKKZ01000280">
    <property type="protein sequence ID" value="MSE05539.1"/>
    <property type="molecule type" value="Genomic_DNA"/>
</dbReference>
<dbReference type="GO" id="GO:0003677">
    <property type="term" value="F:DNA binding"/>
    <property type="evidence" value="ECO:0007669"/>
    <property type="project" value="UniProtKB-UniRule"/>
</dbReference>
<proteinExistence type="inferred from homology"/>
<evidence type="ECO:0000313" key="11">
    <source>
        <dbReference type="Proteomes" id="UP000467635"/>
    </source>
</evidence>
<evidence type="ECO:0000313" key="9">
    <source>
        <dbReference type="EMBL" id="MSE07780.1"/>
    </source>
</evidence>
<dbReference type="InterPro" id="IPR011010">
    <property type="entry name" value="DNA_brk_join_enz"/>
</dbReference>
<evidence type="ECO:0000259" key="6">
    <source>
        <dbReference type="PROSITE" id="PS51898"/>
    </source>
</evidence>
<organism evidence="8 10">
    <name type="scientific">Ligilactobacillus salivarius</name>
    <dbReference type="NCBI Taxonomy" id="1624"/>
    <lineage>
        <taxon>Bacteria</taxon>
        <taxon>Bacillati</taxon>
        <taxon>Bacillota</taxon>
        <taxon>Bacilli</taxon>
        <taxon>Lactobacillales</taxon>
        <taxon>Lactobacillaceae</taxon>
        <taxon>Ligilactobacillus</taxon>
    </lineage>
</organism>
<dbReference type="PROSITE" id="PS51898">
    <property type="entry name" value="TYR_RECOMBINASE"/>
    <property type="match status" value="1"/>
</dbReference>
<protein>
    <submittedName>
        <fullName evidence="8">Tyrosine-type recombinase/integrase</fullName>
    </submittedName>
</protein>
<dbReference type="Pfam" id="PF14657">
    <property type="entry name" value="Arm-DNA-bind_4"/>
    <property type="match status" value="1"/>
</dbReference>
<evidence type="ECO:0000256" key="1">
    <source>
        <dbReference type="ARBA" id="ARBA00008857"/>
    </source>
</evidence>
<evidence type="ECO:0000256" key="4">
    <source>
        <dbReference type="ARBA" id="ARBA00023172"/>
    </source>
</evidence>
<dbReference type="InterPro" id="IPR028259">
    <property type="entry name" value="AP2-like_int_N"/>
</dbReference>
<feature type="domain" description="Tyr recombinase" evidence="6">
    <location>
        <begin position="180"/>
        <end position="384"/>
    </location>
</feature>
<reference evidence="10 11" key="1">
    <citation type="submission" date="2019-11" db="EMBL/GenBank/DDBJ databases">
        <title>Draft Genome Sequence of Plant Growth-Promoting Rhizosphere-Associated Bacteria.</title>
        <authorList>
            <person name="Vasilyev I.Y."/>
            <person name="Radchenko V."/>
            <person name="Ilnitskaya E.V."/>
        </authorList>
    </citation>
    <scope>NUCLEOTIDE SEQUENCE [LARGE SCALE GENOMIC DNA]</scope>
    <source>
        <strain evidence="9 11">VRA_01-1sq_f</strain>
        <strain evidence="8 10">VRA_1sq_f</strain>
    </source>
</reference>
<evidence type="ECO:0000256" key="3">
    <source>
        <dbReference type="ARBA" id="ARBA00023125"/>
    </source>
</evidence>
<dbReference type="AlphaFoldDB" id="A0A6A8LUH3"/>
<dbReference type="SUPFAM" id="SSF56349">
    <property type="entry name" value="DNA breaking-rejoining enzymes"/>
    <property type="match status" value="1"/>
</dbReference>
<keyword evidence="3 5" id="KW-0238">DNA-binding</keyword>
<evidence type="ECO:0000256" key="5">
    <source>
        <dbReference type="PROSITE-ProRule" id="PRU01248"/>
    </source>
</evidence>
<dbReference type="PANTHER" id="PTHR30349:SF64">
    <property type="entry name" value="PROPHAGE INTEGRASE INTD-RELATED"/>
    <property type="match status" value="1"/>
</dbReference>
<accession>A0A6A8LUH3</accession>
<dbReference type="Proteomes" id="UP000467635">
    <property type="component" value="Unassembled WGS sequence"/>
</dbReference>
<keyword evidence="2" id="KW-0229">DNA integration</keyword>
<dbReference type="PANTHER" id="PTHR30349">
    <property type="entry name" value="PHAGE INTEGRASE-RELATED"/>
    <property type="match status" value="1"/>
</dbReference>
<name>A0A6A8LUH3_9LACO</name>
<keyword evidence="4" id="KW-0233">DNA recombination</keyword>